<evidence type="ECO:0000256" key="5">
    <source>
        <dbReference type="SAM" id="Phobius"/>
    </source>
</evidence>
<feature type="transmembrane region" description="Helical" evidence="5">
    <location>
        <begin position="52"/>
        <end position="70"/>
    </location>
</feature>
<reference evidence="6 7" key="1">
    <citation type="submission" date="2023-07" db="EMBL/GenBank/DDBJ databases">
        <title>The novel representative of Negativicutes class, Anaeroselena agilis gen. nov. sp. nov.</title>
        <authorList>
            <person name="Prokofeva M.I."/>
            <person name="Elcheninov A.G."/>
            <person name="Klyukina A."/>
            <person name="Kublanov I.V."/>
            <person name="Frolov E.N."/>
            <person name="Podosokorskaya O.A."/>
        </authorList>
    </citation>
    <scope>NUCLEOTIDE SEQUENCE [LARGE SCALE GENOMIC DNA]</scope>
    <source>
        <strain evidence="6 7">4137-cl</strain>
    </source>
</reference>
<organism evidence="6 7">
    <name type="scientific">Anaeroselena agilis</name>
    <dbReference type="NCBI Taxonomy" id="3063788"/>
    <lineage>
        <taxon>Bacteria</taxon>
        <taxon>Bacillati</taxon>
        <taxon>Bacillota</taxon>
        <taxon>Negativicutes</taxon>
        <taxon>Acetonemataceae</taxon>
        <taxon>Anaeroselena</taxon>
    </lineage>
</organism>
<name>A0ABU3P4M7_9FIRM</name>
<evidence type="ECO:0000256" key="2">
    <source>
        <dbReference type="ARBA" id="ARBA00022692"/>
    </source>
</evidence>
<comment type="subcellular location">
    <subcellularLocation>
        <location evidence="1">Membrane</location>
        <topology evidence="1">Multi-pass membrane protein</topology>
    </subcellularLocation>
</comment>
<dbReference type="RefSeq" id="WP_413781557.1">
    <property type="nucleotide sequence ID" value="NZ_JAUOZS010000001.1"/>
</dbReference>
<dbReference type="CDD" id="cd16914">
    <property type="entry name" value="EcfT"/>
    <property type="match status" value="1"/>
</dbReference>
<feature type="transmembrane region" description="Helical" evidence="5">
    <location>
        <begin position="206"/>
        <end position="225"/>
    </location>
</feature>
<evidence type="ECO:0000256" key="4">
    <source>
        <dbReference type="ARBA" id="ARBA00023136"/>
    </source>
</evidence>
<dbReference type="Pfam" id="PF02361">
    <property type="entry name" value="CbiQ"/>
    <property type="match status" value="1"/>
</dbReference>
<keyword evidence="3 5" id="KW-1133">Transmembrane helix</keyword>
<accession>A0ABU3P4M7</accession>
<dbReference type="PANTHER" id="PTHR33514:SF13">
    <property type="entry name" value="PROTEIN ABCI12, CHLOROPLASTIC"/>
    <property type="match status" value="1"/>
</dbReference>
<sequence>MRKTAPLTKLAMVFLVSLWAMLLDSAAALALLAAALLAMFALARVPAGSYKALGSLGIFAAGLAAMQYALGAEAEFSAVVGLRMAMMTGLFILLLATTRIQDLTASLVRQLRVPYEYAFMVTASLRFIPDLLAEIKAVQEAQACRGYSNRGSVARRLKNYLTIVQPLVLRSVARSETMAMSLELRGFGASRAGSYGTSIAFGARDYLTLATLAAGTAMIVAMRFYR</sequence>
<dbReference type="EMBL" id="JAUOZS010000001">
    <property type="protein sequence ID" value="MDT8903096.1"/>
    <property type="molecule type" value="Genomic_DNA"/>
</dbReference>
<protein>
    <submittedName>
        <fullName evidence="6">Energy-coupling factor transporter transmembrane component T</fullName>
    </submittedName>
</protein>
<dbReference type="Proteomes" id="UP001254848">
    <property type="component" value="Unassembled WGS sequence"/>
</dbReference>
<dbReference type="InterPro" id="IPR003339">
    <property type="entry name" value="ABC/ECF_trnsptr_transmembrane"/>
</dbReference>
<keyword evidence="7" id="KW-1185">Reference proteome</keyword>
<gene>
    <name evidence="6" type="ORF">Q4T40_17825</name>
</gene>
<evidence type="ECO:0000256" key="3">
    <source>
        <dbReference type="ARBA" id="ARBA00022989"/>
    </source>
</evidence>
<keyword evidence="2 5" id="KW-0812">Transmembrane</keyword>
<feature type="transmembrane region" description="Helical" evidence="5">
    <location>
        <begin position="12"/>
        <end position="40"/>
    </location>
</feature>
<proteinExistence type="predicted"/>
<feature type="transmembrane region" description="Helical" evidence="5">
    <location>
        <begin position="76"/>
        <end position="96"/>
    </location>
</feature>
<evidence type="ECO:0000256" key="1">
    <source>
        <dbReference type="ARBA" id="ARBA00004141"/>
    </source>
</evidence>
<evidence type="ECO:0000313" key="6">
    <source>
        <dbReference type="EMBL" id="MDT8903096.1"/>
    </source>
</evidence>
<dbReference type="PANTHER" id="PTHR33514">
    <property type="entry name" value="PROTEIN ABCI12, CHLOROPLASTIC"/>
    <property type="match status" value="1"/>
</dbReference>
<keyword evidence="4 5" id="KW-0472">Membrane</keyword>
<comment type="caution">
    <text evidence="6">The sequence shown here is derived from an EMBL/GenBank/DDBJ whole genome shotgun (WGS) entry which is preliminary data.</text>
</comment>
<evidence type="ECO:0000313" key="7">
    <source>
        <dbReference type="Proteomes" id="UP001254848"/>
    </source>
</evidence>